<accession>A0A975J084</accession>
<dbReference type="Pfam" id="PF13366">
    <property type="entry name" value="PDDEXK_3"/>
    <property type="match status" value="1"/>
</dbReference>
<dbReference type="Proteomes" id="UP000676169">
    <property type="component" value="Chromosome"/>
</dbReference>
<evidence type="ECO:0000313" key="2">
    <source>
        <dbReference type="Proteomes" id="UP000676169"/>
    </source>
</evidence>
<name>A0A975J084_9BACT</name>
<dbReference type="KEGG" id="lamb:KBB96_01715"/>
<protein>
    <submittedName>
        <fullName evidence="1">GxxExxY protein</fullName>
    </submittedName>
</protein>
<gene>
    <name evidence="1" type="ORF">KBB96_01715</name>
</gene>
<sequence>MTQKDPIFQLCDQVRETSFALHSYLRQGHKESVYEIGLHHRLNKKGIPAERQVPLQVLDEDGTLLGNLDIDLLVSGELIVEIKAARALAPEHTAQLLGYLRACRREHGLLINFGAPKLEIRKYALSQEFPEFPQTSSI</sequence>
<dbReference type="EMBL" id="CP073100">
    <property type="protein sequence ID" value="QUE51622.1"/>
    <property type="molecule type" value="Genomic_DNA"/>
</dbReference>
<evidence type="ECO:0000313" key="1">
    <source>
        <dbReference type="EMBL" id="QUE51622.1"/>
    </source>
</evidence>
<dbReference type="AlphaFoldDB" id="A0A975J084"/>
<dbReference type="NCBIfam" id="TIGR04256">
    <property type="entry name" value="GxxExxY"/>
    <property type="match status" value="1"/>
</dbReference>
<dbReference type="InterPro" id="IPR026350">
    <property type="entry name" value="GxxExxY"/>
</dbReference>
<proteinExistence type="predicted"/>
<organism evidence="1 2">
    <name type="scientific">Luteolibacter ambystomatis</name>
    <dbReference type="NCBI Taxonomy" id="2824561"/>
    <lineage>
        <taxon>Bacteria</taxon>
        <taxon>Pseudomonadati</taxon>
        <taxon>Verrucomicrobiota</taxon>
        <taxon>Verrucomicrobiia</taxon>
        <taxon>Verrucomicrobiales</taxon>
        <taxon>Verrucomicrobiaceae</taxon>
        <taxon>Luteolibacter</taxon>
    </lineage>
</organism>
<reference evidence="1" key="1">
    <citation type="submission" date="2021-04" db="EMBL/GenBank/DDBJ databases">
        <title>Luteolibacter sp. 32A isolated from the skin of an Anderson's salamander (Ambystoma andersonii).</title>
        <authorList>
            <person name="Spergser J."/>
            <person name="Busse H.-J."/>
        </authorList>
    </citation>
    <scope>NUCLEOTIDE SEQUENCE</scope>
    <source>
        <strain evidence="1">32A</strain>
    </source>
</reference>
<keyword evidence="2" id="KW-1185">Reference proteome</keyword>
<dbReference type="RefSeq" id="WP_211631761.1">
    <property type="nucleotide sequence ID" value="NZ_CP073100.1"/>
</dbReference>